<name>A0ABN6N9L8_9BACT</name>
<accession>A0ABN6N9L8</accession>
<protein>
    <submittedName>
        <fullName evidence="4">WYL domain-containing protein</fullName>
    </submittedName>
</protein>
<dbReference type="RefSeq" id="WP_248345786.1">
    <property type="nucleotide sequence ID" value="NZ_AP025592.1"/>
</dbReference>
<evidence type="ECO:0000259" key="3">
    <source>
        <dbReference type="Pfam" id="PF25583"/>
    </source>
</evidence>
<dbReference type="PROSITE" id="PS52050">
    <property type="entry name" value="WYL"/>
    <property type="match status" value="1"/>
</dbReference>
<dbReference type="PANTHER" id="PTHR34580">
    <property type="match status" value="1"/>
</dbReference>
<dbReference type="Proteomes" id="UP001162734">
    <property type="component" value="Chromosome"/>
</dbReference>
<proteinExistence type="predicted"/>
<evidence type="ECO:0000256" key="1">
    <source>
        <dbReference type="SAM" id="MobiDB-lite"/>
    </source>
</evidence>
<feature type="region of interest" description="Disordered" evidence="1">
    <location>
        <begin position="1"/>
        <end position="21"/>
    </location>
</feature>
<evidence type="ECO:0000313" key="4">
    <source>
        <dbReference type="EMBL" id="BDG08608.1"/>
    </source>
</evidence>
<evidence type="ECO:0000313" key="5">
    <source>
        <dbReference type="Proteomes" id="UP001162734"/>
    </source>
</evidence>
<gene>
    <name evidence="4" type="ORF">AMPC_17210</name>
</gene>
<dbReference type="InterPro" id="IPR051534">
    <property type="entry name" value="CBASS_pafABC_assoc_protein"/>
</dbReference>
<keyword evidence="5" id="KW-1185">Reference proteome</keyword>
<evidence type="ECO:0000259" key="2">
    <source>
        <dbReference type="Pfam" id="PF13280"/>
    </source>
</evidence>
<sequence>MSWERIREEFSEEYGGSDDAAERKWSRDKDALREVGIPVECIKGDGELKDGYLIRPDAFRLRDLRLTSDEATTLWTAGRAALIDGNPWRDQVATALDKLRVACRALPPSSSGLPIRHATTPRERSRQVLARLGAALKGRKRLTLDYFTAARNEVTRRDVDLYGFALRRGTWLFAGFCHLRKERRVFYVDHVRELTVNAKRPAEHDYEIPGDFDITTYSSQQTWDYLVHAPLEAEVRLRGPLAPLAAQLLLGAAVTASGSESLARLKVRNLEALVRYVLSLGPDAELVSPEAGRQRAREMLDGLAARLGSEGRLA</sequence>
<dbReference type="EMBL" id="AP025592">
    <property type="protein sequence ID" value="BDG08608.1"/>
    <property type="molecule type" value="Genomic_DNA"/>
</dbReference>
<reference evidence="5" key="1">
    <citation type="journal article" date="2022" name="Int. J. Syst. Evol. Microbiol.">
        <title>Anaeromyxobacter oryzae sp. nov., Anaeromyxobacter diazotrophicus sp. nov. and Anaeromyxobacter paludicola sp. nov., isolated from paddy soils.</title>
        <authorList>
            <person name="Itoh H."/>
            <person name="Xu Z."/>
            <person name="Mise K."/>
            <person name="Masuda Y."/>
            <person name="Ushijima N."/>
            <person name="Hayakawa C."/>
            <person name="Shiratori Y."/>
            <person name="Senoo K."/>
        </authorList>
    </citation>
    <scope>NUCLEOTIDE SEQUENCE [LARGE SCALE GENOMIC DNA]</scope>
    <source>
        <strain evidence="5">Red630</strain>
    </source>
</reference>
<feature type="domain" description="WCX" evidence="3">
    <location>
        <begin position="230"/>
        <end position="303"/>
    </location>
</feature>
<organism evidence="4 5">
    <name type="scientific">Anaeromyxobacter paludicola</name>
    <dbReference type="NCBI Taxonomy" id="2918171"/>
    <lineage>
        <taxon>Bacteria</taxon>
        <taxon>Pseudomonadati</taxon>
        <taxon>Myxococcota</taxon>
        <taxon>Myxococcia</taxon>
        <taxon>Myxococcales</taxon>
        <taxon>Cystobacterineae</taxon>
        <taxon>Anaeromyxobacteraceae</taxon>
        <taxon>Anaeromyxobacter</taxon>
    </lineage>
</organism>
<dbReference type="InterPro" id="IPR057727">
    <property type="entry name" value="WCX_dom"/>
</dbReference>
<dbReference type="Pfam" id="PF25583">
    <property type="entry name" value="WCX"/>
    <property type="match status" value="1"/>
</dbReference>
<dbReference type="Pfam" id="PF13280">
    <property type="entry name" value="WYL"/>
    <property type="match status" value="1"/>
</dbReference>
<dbReference type="PANTHER" id="PTHR34580:SF1">
    <property type="entry name" value="PROTEIN PAFC"/>
    <property type="match status" value="1"/>
</dbReference>
<feature type="domain" description="WYL" evidence="2">
    <location>
        <begin position="128"/>
        <end position="196"/>
    </location>
</feature>
<dbReference type="InterPro" id="IPR026881">
    <property type="entry name" value="WYL_dom"/>
</dbReference>